<dbReference type="EMBL" id="JBHUJB010000078">
    <property type="protein sequence ID" value="MFD2160368.1"/>
    <property type="molecule type" value="Genomic_DNA"/>
</dbReference>
<evidence type="ECO:0000313" key="1">
    <source>
        <dbReference type="EMBL" id="MFD2160368.1"/>
    </source>
</evidence>
<reference evidence="2" key="1">
    <citation type="journal article" date="2019" name="Int. J. Syst. Evol. Microbiol.">
        <title>The Global Catalogue of Microorganisms (GCM) 10K type strain sequencing project: providing services to taxonomists for standard genome sequencing and annotation.</title>
        <authorList>
            <consortium name="The Broad Institute Genomics Platform"/>
            <consortium name="The Broad Institute Genome Sequencing Center for Infectious Disease"/>
            <person name="Wu L."/>
            <person name="Ma J."/>
        </authorList>
    </citation>
    <scope>NUCLEOTIDE SEQUENCE [LARGE SCALE GENOMIC DNA]</scope>
    <source>
        <strain evidence="2">CCUG 57942</strain>
    </source>
</reference>
<comment type="caution">
    <text evidence="1">The sequence shown here is derived from an EMBL/GenBank/DDBJ whole genome shotgun (WGS) entry which is preliminary data.</text>
</comment>
<protein>
    <submittedName>
        <fullName evidence="1">Uncharacterized protein</fullName>
    </submittedName>
</protein>
<organism evidence="1 2">
    <name type="scientific">Rubritalea tangerina</name>
    <dbReference type="NCBI Taxonomy" id="430798"/>
    <lineage>
        <taxon>Bacteria</taxon>
        <taxon>Pseudomonadati</taxon>
        <taxon>Verrucomicrobiota</taxon>
        <taxon>Verrucomicrobiia</taxon>
        <taxon>Verrucomicrobiales</taxon>
        <taxon>Rubritaleaceae</taxon>
        <taxon>Rubritalea</taxon>
    </lineage>
</organism>
<gene>
    <name evidence="1" type="ORF">ACFSW8_15805</name>
</gene>
<name>A0ABW4ZEC2_9BACT</name>
<keyword evidence="2" id="KW-1185">Reference proteome</keyword>
<dbReference type="RefSeq" id="WP_377090667.1">
    <property type="nucleotide sequence ID" value="NZ_JBHSJL010000014.1"/>
</dbReference>
<sequence length="146" mass="16671">MNLLLENSTFVEYYTYLDELFRAIPELQEYNYLLSDLDVTNWPLEQSSISISGSELFETITSSKVQFIWGVLSAFKGEVCIPSDLPYADGNPRLWQHNRKVQCPGAEFEIVCWDSGATLFIGADEELASKLMKLYPDIQRLDSTIN</sequence>
<evidence type="ECO:0000313" key="2">
    <source>
        <dbReference type="Proteomes" id="UP001597389"/>
    </source>
</evidence>
<proteinExistence type="predicted"/>
<accession>A0ABW4ZEC2</accession>
<dbReference type="Proteomes" id="UP001597389">
    <property type="component" value="Unassembled WGS sequence"/>
</dbReference>